<name>A0A2T7PYF4_POMCA</name>
<dbReference type="AlphaFoldDB" id="A0A2T7PYF4"/>
<comment type="caution">
    <text evidence="1">The sequence shown here is derived from an EMBL/GenBank/DDBJ whole genome shotgun (WGS) entry which is preliminary data.</text>
</comment>
<keyword evidence="2" id="KW-1185">Reference proteome</keyword>
<sequence>MKAKLAESADCTPRKFYSLCVDGCVVEERRACAHVQRRINSQEKGKTTIENPTCIKNEVHLFGINDLLLYMDAHEAEASNMKSKCK</sequence>
<proteinExistence type="predicted"/>
<protein>
    <submittedName>
        <fullName evidence="1">Uncharacterized protein</fullName>
    </submittedName>
</protein>
<reference evidence="1 2" key="1">
    <citation type="submission" date="2018-04" db="EMBL/GenBank/DDBJ databases">
        <title>The genome of golden apple snail Pomacea canaliculata provides insight into stress tolerance and invasive adaptation.</title>
        <authorList>
            <person name="Liu C."/>
            <person name="Liu B."/>
            <person name="Ren Y."/>
            <person name="Zhang Y."/>
            <person name="Wang H."/>
            <person name="Li S."/>
            <person name="Jiang F."/>
            <person name="Yin L."/>
            <person name="Zhang G."/>
            <person name="Qian W."/>
            <person name="Fan W."/>
        </authorList>
    </citation>
    <scope>NUCLEOTIDE SEQUENCE [LARGE SCALE GENOMIC DNA]</scope>
    <source>
        <strain evidence="1">SZHN2017</strain>
        <tissue evidence="1">Muscle</tissue>
    </source>
</reference>
<gene>
    <name evidence="1" type="ORF">C0Q70_01071</name>
</gene>
<evidence type="ECO:0000313" key="2">
    <source>
        <dbReference type="Proteomes" id="UP000245119"/>
    </source>
</evidence>
<accession>A0A2T7PYF4</accession>
<dbReference type="Proteomes" id="UP000245119">
    <property type="component" value="Linkage Group LG1"/>
</dbReference>
<evidence type="ECO:0000313" key="1">
    <source>
        <dbReference type="EMBL" id="PVD38456.1"/>
    </source>
</evidence>
<dbReference type="EMBL" id="PZQS01000001">
    <property type="protein sequence ID" value="PVD38456.1"/>
    <property type="molecule type" value="Genomic_DNA"/>
</dbReference>
<organism evidence="1 2">
    <name type="scientific">Pomacea canaliculata</name>
    <name type="common">Golden apple snail</name>
    <dbReference type="NCBI Taxonomy" id="400727"/>
    <lineage>
        <taxon>Eukaryota</taxon>
        <taxon>Metazoa</taxon>
        <taxon>Spiralia</taxon>
        <taxon>Lophotrochozoa</taxon>
        <taxon>Mollusca</taxon>
        <taxon>Gastropoda</taxon>
        <taxon>Caenogastropoda</taxon>
        <taxon>Architaenioglossa</taxon>
        <taxon>Ampullarioidea</taxon>
        <taxon>Ampullariidae</taxon>
        <taxon>Pomacea</taxon>
    </lineage>
</organism>